<reference evidence="11 12" key="1">
    <citation type="submission" date="2022-07" db="EMBL/GenBank/DDBJ databases">
        <title>Novel species in genus Arthrobacter.</title>
        <authorList>
            <person name="Liu Y."/>
        </authorList>
    </citation>
    <scope>NUCLEOTIDE SEQUENCE [LARGE SCALE GENOMIC DNA]</scope>
    <source>
        <strain evidence="12">zg-Y859</strain>
    </source>
</reference>
<keyword evidence="8" id="KW-0653">Protein transport</keyword>
<keyword evidence="12" id="KW-1185">Reference proteome</keyword>
<keyword evidence="6" id="KW-0145">Chemotaxis</keyword>
<accession>A0ABT1NUA7</accession>
<evidence type="ECO:0000256" key="3">
    <source>
        <dbReference type="ARBA" id="ARBA00020392"/>
    </source>
</evidence>
<dbReference type="Pfam" id="PF02050">
    <property type="entry name" value="FliJ"/>
    <property type="match status" value="1"/>
</dbReference>
<evidence type="ECO:0000256" key="7">
    <source>
        <dbReference type="ARBA" id="ARBA00022795"/>
    </source>
</evidence>
<keyword evidence="4" id="KW-0813">Transport</keyword>
<keyword evidence="7" id="KW-1005">Bacterial flagellum biogenesis</keyword>
<keyword evidence="9" id="KW-0472">Membrane</keyword>
<dbReference type="EMBL" id="JANFLP010000015">
    <property type="protein sequence ID" value="MCQ1951182.1"/>
    <property type="molecule type" value="Genomic_DNA"/>
</dbReference>
<name>A0ABT1NUA7_9MICC</name>
<comment type="similarity">
    <text evidence="2">Belongs to the FliJ family.</text>
</comment>
<evidence type="ECO:0000256" key="4">
    <source>
        <dbReference type="ARBA" id="ARBA00022448"/>
    </source>
</evidence>
<dbReference type="InterPro" id="IPR012823">
    <property type="entry name" value="Flagell_FliJ"/>
</dbReference>
<keyword evidence="5" id="KW-1003">Cell membrane</keyword>
<comment type="caution">
    <text evidence="11">The sequence shown here is derived from an EMBL/GenBank/DDBJ whole genome shotgun (WGS) entry which is preliminary data.</text>
</comment>
<evidence type="ECO:0000256" key="2">
    <source>
        <dbReference type="ARBA" id="ARBA00010004"/>
    </source>
</evidence>
<dbReference type="Proteomes" id="UP001206924">
    <property type="component" value="Unassembled WGS sequence"/>
</dbReference>
<sequence>MSRAFPLAGLLRLRQLQQDRAAGELAAANVRMRETHEARAEAYNALETSQTLSDAVDAATMNAIAAARASSRSMLADLNALGTRHTAEVEAARAEFSSARARSVGLEKLEGKFVEAEAAEDLRAEQTILDELAGSAWHRRQKEAH</sequence>
<evidence type="ECO:0000256" key="1">
    <source>
        <dbReference type="ARBA" id="ARBA00004413"/>
    </source>
</evidence>
<evidence type="ECO:0000256" key="9">
    <source>
        <dbReference type="ARBA" id="ARBA00023136"/>
    </source>
</evidence>
<protein>
    <recommendedName>
        <fullName evidence="3">Flagellar FliJ protein</fullName>
    </recommendedName>
</protein>
<evidence type="ECO:0000256" key="5">
    <source>
        <dbReference type="ARBA" id="ARBA00022475"/>
    </source>
</evidence>
<comment type="subcellular location">
    <subcellularLocation>
        <location evidence="1">Cell membrane</location>
        <topology evidence="1">Peripheral membrane protein</topology>
        <orientation evidence="1">Cytoplasmic side</orientation>
    </subcellularLocation>
</comment>
<keyword evidence="11" id="KW-0282">Flagellum</keyword>
<evidence type="ECO:0000256" key="10">
    <source>
        <dbReference type="ARBA" id="ARBA00023225"/>
    </source>
</evidence>
<proteinExistence type="inferred from homology"/>
<dbReference type="InterPro" id="IPR053716">
    <property type="entry name" value="Flag_assembly_chemotaxis_eff"/>
</dbReference>
<keyword evidence="11" id="KW-0966">Cell projection</keyword>
<dbReference type="Gene3D" id="1.10.287.1700">
    <property type="match status" value="1"/>
</dbReference>
<evidence type="ECO:0000256" key="8">
    <source>
        <dbReference type="ARBA" id="ARBA00022927"/>
    </source>
</evidence>
<evidence type="ECO:0000256" key="6">
    <source>
        <dbReference type="ARBA" id="ARBA00022500"/>
    </source>
</evidence>
<dbReference type="RefSeq" id="WP_255798858.1">
    <property type="nucleotide sequence ID" value="NZ_CP104263.1"/>
</dbReference>
<organism evidence="11 12">
    <name type="scientific">Arthrobacter jinronghuae</name>
    <dbReference type="NCBI Taxonomy" id="2964609"/>
    <lineage>
        <taxon>Bacteria</taxon>
        <taxon>Bacillati</taxon>
        <taxon>Actinomycetota</taxon>
        <taxon>Actinomycetes</taxon>
        <taxon>Micrococcales</taxon>
        <taxon>Micrococcaceae</taxon>
        <taxon>Arthrobacter</taxon>
    </lineage>
</organism>
<keyword evidence="10" id="KW-1006">Bacterial flagellum protein export</keyword>
<keyword evidence="11" id="KW-0969">Cilium</keyword>
<evidence type="ECO:0000313" key="12">
    <source>
        <dbReference type="Proteomes" id="UP001206924"/>
    </source>
</evidence>
<evidence type="ECO:0000313" key="11">
    <source>
        <dbReference type="EMBL" id="MCQ1951182.1"/>
    </source>
</evidence>
<gene>
    <name evidence="11" type="ORF">NNX28_14760</name>
</gene>